<proteinExistence type="predicted"/>
<dbReference type="Proteomes" id="UP001497444">
    <property type="component" value="Chromosome 11"/>
</dbReference>
<organism evidence="2 3">
    <name type="scientific">Sphagnum jensenii</name>
    <dbReference type="NCBI Taxonomy" id="128206"/>
    <lineage>
        <taxon>Eukaryota</taxon>
        <taxon>Viridiplantae</taxon>
        <taxon>Streptophyta</taxon>
        <taxon>Embryophyta</taxon>
        <taxon>Bryophyta</taxon>
        <taxon>Sphagnophytina</taxon>
        <taxon>Sphagnopsida</taxon>
        <taxon>Sphagnales</taxon>
        <taxon>Sphagnaceae</taxon>
        <taxon>Sphagnum</taxon>
    </lineage>
</organism>
<evidence type="ECO:0000313" key="3">
    <source>
        <dbReference type="Proteomes" id="UP001497444"/>
    </source>
</evidence>
<evidence type="ECO:0000256" key="1">
    <source>
        <dbReference type="SAM" id="MobiDB-lite"/>
    </source>
</evidence>
<accession>A0ABP0VUV0</accession>
<feature type="compositionally biased region" description="Basic and acidic residues" evidence="1">
    <location>
        <begin position="1"/>
        <end position="21"/>
    </location>
</feature>
<protein>
    <submittedName>
        <fullName evidence="2">Uncharacterized protein</fullName>
    </submittedName>
</protein>
<feature type="region of interest" description="Disordered" evidence="1">
    <location>
        <begin position="1"/>
        <end position="27"/>
    </location>
</feature>
<sequence>MKETMKKLKTMKDLSSRERSQGSRQAEGRVLFCLRKENVEMRKLGSHSYSAPSVVATLSRFHRARRRGPEGLEGVSRPFVEEFRRPLDGGPFSPSVGYVVL</sequence>
<gene>
    <name evidence="2" type="ORF">CSSPJE1EN1_LOCUS3435</name>
</gene>
<reference evidence="2" key="1">
    <citation type="submission" date="2024-02" db="EMBL/GenBank/DDBJ databases">
        <authorList>
            <consortium name="ELIXIR-Norway"/>
            <consortium name="Elixir Norway"/>
        </authorList>
    </citation>
    <scope>NUCLEOTIDE SEQUENCE</scope>
</reference>
<keyword evidence="3" id="KW-1185">Reference proteome</keyword>
<evidence type="ECO:0000313" key="2">
    <source>
        <dbReference type="EMBL" id="CAK9257957.1"/>
    </source>
</evidence>
<name>A0ABP0VUV0_9BRYO</name>
<dbReference type="EMBL" id="OZ020106">
    <property type="protein sequence ID" value="CAK9257957.1"/>
    <property type="molecule type" value="Genomic_DNA"/>
</dbReference>